<comment type="caution">
    <text evidence="1">The sequence shown here is derived from an EMBL/GenBank/DDBJ whole genome shotgun (WGS) entry which is preliminary data.</text>
</comment>
<dbReference type="PROSITE" id="PS51257">
    <property type="entry name" value="PROKAR_LIPOPROTEIN"/>
    <property type="match status" value="1"/>
</dbReference>
<dbReference type="Proteomes" id="UP001549749">
    <property type="component" value="Unassembled WGS sequence"/>
</dbReference>
<dbReference type="InterPro" id="IPR011990">
    <property type="entry name" value="TPR-like_helical_dom_sf"/>
</dbReference>
<dbReference type="InterPro" id="IPR024302">
    <property type="entry name" value="SusD-like"/>
</dbReference>
<keyword evidence="1" id="KW-0449">Lipoprotein</keyword>
<accession>A0ABV2T2M7</accession>
<dbReference type="RefSeq" id="WP_354659503.1">
    <property type="nucleotide sequence ID" value="NZ_JBEXAC010000001.1"/>
</dbReference>
<organism evidence="1 2">
    <name type="scientific">Chitinophaga defluvii</name>
    <dbReference type="NCBI Taxonomy" id="3163343"/>
    <lineage>
        <taxon>Bacteria</taxon>
        <taxon>Pseudomonadati</taxon>
        <taxon>Bacteroidota</taxon>
        <taxon>Chitinophagia</taxon>
        <taxon>Chitinophagales</taxon>
        <taxon>Chitinophagaceae</taxon>
        <taxon>Chitinophaga</taxon>
    </lineage>
</organism>
<gene>
    <name evidence="1" type="ORF">ABR189_05765</name>
</gene>
<dbReference type="SUPFAM" id="SSF48452">
    <property type="entry name" value="TPR-like"/>
    <property type="match status" value="1"/>
</dbReference>
<protein>
    <submittedName>
        <fullName evidence="1">SusD/RagB family nutrient-binding outer membrane lipoprotein</fullName>
    </submittedName>
</protein>
<sequence length="519" mass="57587">MNLLSLKYTSAKTCMVTLFCYVIMTSACTKKFDAINTDPNTFSGLTQATIPNAFAKAEYQGIYGDPGIYQLARNLFADLWSQYYATIDPGASPDRYVQRKDWEFYQWLSMYGSAYPTLKKVIDATEGKDIPANAIAKIWKVYIFHSHTDFYGPVPYFNAGSGEFSIPYDAQKDIYYDLFKVLDTAVTALKAANQELTPYGNNDLIYHGNIGKWTKLANTLRLRLALRISYVEPGKAKEEAEKAVTAGVMQTNDDNAMMDVATASPNGLNLMSPWGNFRMSASMESYLKGFNDPRLPVYFSTASDGKYHGLRNGLSVAQLTGANPGGAGNNLSNIGPGWVPELAATNKLTVMYSSEAYFLRAEGALNGWSMGGTPQDLYQQGITRSLQQWGINNTAIQNYLQSTTPPVAPGDFLHSPAVADLTVKFATDPKIQRQQILTQKWLALFPDGIEAWAELRRTGYPVVYPVANSDNPDVPATMIIKRFTFITLEYESNKQAVQNALPLLNGPDKNNTPVWWDIK</sequence>
<evidence type="ECO:0000313" key="2">
    <source>
        <dbReference type="Proteomes" id="UP001549749"/>
    </source>
</evidence>
<dbReference type="EMBL" id="JBEXAC010000001">
    <property type="protein sequence ID" value="MET6996862.1"/>
    <property type="molecule type" value="Genomic_DNA"/>
</dbReference>
<proteinExistence type="predicted"/>
<dbReference type="Pfam" id="PF12741">
    <property type="entry name" value="SusD-like"/>
    <property type="match status" value="1"/>
</dbReference>
<name>A0ABV2T2M7_9BACT</name>
<keyword evidence="2" id="KW-1185">Reference proteome</keyword>
<dbReference type="Gene3D" id="1.25.40.390">
    <property type="match status" value="1"/>
</dbReference>
<reference evidence="1 2" key="1">
    <citation type="submission" date="2024-06" db="EMBL/GenBank/DDBJ databases">
        <title>Chitinophaga defluvii sp. nov., isolated from municipal sewage.</title>
        <authorList>
            <person name="Zhang L."/>
        </authorList>
    </citation>
    <scope>NUCLEOTIDE SEQUENCE [LARGE SCALE GENOMIC DNA]</scope>
    <source>
        <strain evidence="1 2">H8</strain>
    </source>
</reference>
<evidence type="ECO:0000313" key="1">
    <source>
        <dbReference type="EMBL" id="MET6996862.1"/>
    </source>
</evidence>